<feature type="transmembrane region" description="Helical" evidence="8">
    <location>
        <begin position="292"/>
        <end position="313"/>
    </location>
</feature>
<dbReference type="GO" id="GO:0033214">
    <property type="term" value="P:siderophore-iron import into cell"/>
    <property type="evidence" value="ECO:0007669"/>
    <property type="project" value="TreeGrafter"/>
</dbReference>
<keyword evidence="10" id="KW-1185">Reference proteome</keyword>
<comment type="subcellular location">
    <subcellularLocation>
        <location evidence="1">Cell membrane</location>
        <topology evidence="1">Multi-pass membrane protein</topology>
    </subcellularLocation>
</comment>
<evidence type="ECO:0000256" key="5">
    <source>
        <dbReference type="ARBA" id="ARBA00022692"/>
    </source>
</evidence>
<evidence type="ECO:0000313" key="10">
    <source>
        <dbReference type="Proteomes" id="UP000321721"/>
    </source>
</evidence>
<evidence type="ECO:0000256" key="8">
    <source>
        <dbReference type="SAM" id="Phobius"/>
    </source>
</evidence>
<evidence type="ECO:0000256" key="4">
    <source>
        <dbReference type="ARBA" id="ARBA00022475"/>
    </source>
</evidence>
<feature type="transmembrane region" description="Helical" evidence="8">
    <location>
        <begin position="252"/>
        <end position="280"/>
    </location>
</feature>
<comment type="caution">
    <text evidence="9">The sequence shown here is derived from an EMBL/GenBank/DDBJ whole genome shotgun (WGS) entry which is preliminary data.</text>
</comment>
<keyword evidence="3" id="KW-0813">Transport</keyword>
<evidence type="ECO:0000256" key="6">
    <source>
        <dbReference type="ARBA" id="ARBA00022989"/>
    </source>
</evidence>
<dbReference type="EMBL" id="VOOS01000002">
    <property type="protein sequence ID" value="TXB66049.1"/>
    <property type="molecule type" value="Genomic_DNA"/>
</dbReference>
<evidence type="ECO:0000313" key="9">
    <source>
        <dbReference type="EMBL" id="TXB66049.1"/>
    </source>
</evidence>
<keyword evidence="6 8" id="KW-1133">Transmembrane helix</keyword>
<evidence type="ECO:0000256" key="3">
    <source>
        <dbReference type="ARBA" id="ARBA00022448"/>
    </source>
</evidence>
<dbReference type="InterPro" id="IPR037294">
    <property type="entry name" value="ABC_BtuC-like"/>
</dbReference>
<feature type="transmembrane region" description="Helical" evidence="8">
    <location>
        <begin position="159"/>
        <end position="181"/>
    </location>
</feature>
<reference evidence="9 10" key="1">
    <citation type="submission" date="2019-08" db="EMBL/GenBank/DDBJ databases">
        <title>Genome of Vicingus serpentipes NCIMB 15042.</title>
        <authorList>
            <person name="Bowman J.P."/>
        </authorList>
    </citation>
    <scope>NUCLEOTIDE SEQUENCE [LARGE SCALE GENOMIC DNA]</scope>
    <source>
        <strain evidence="9 10">NCIMB 15042</strain>
    </source>
</reference>
<feature type="transmembrane region" description="Helical" evidence="8">
    <location>
        <begin position="95"/>
        <end position="119"/>
    </location>
</feature>
<dbReference type="InterPro" id="IPR000522">
    <property type="entry name" value="ABC_transptr_permease_BtuC"/>
</dbReference>
<dbReference type="RefSeq" id="WP_147099456.1">
    <property type="nucleotide sequence ID" value="NZ_VOOS01000002.1"/>
</dbReference>
<dbReference type="SUPFAM" id="SSF81345">
    <property type="entry name" value="ABC transporter involved in vitamin B12 uptake, BtuC"/>
    <property type="match status" value="1"/>
</dbReference>
<keyword evidence="7 8" id="KW-0472">Membrane</keyword>
<evidence type="ECO:0000256" key="1">
    <source>
        <dbReference type="ARBA" id="ARBA00004651"/>
    </source>
</evidence>
<dbReference type="CDD" id="cd06550">
    <property type="entry name" value="TM_ABC_iron-siderophores_like"/>
    <property type="match status" value="1"/>
</dbReference>
<dbReference type="Pfam" id="PF01032">
    <property type="entry name" value="FecCD"/>
    <property type="match status" value="1"/>
</dbReference>
<proteinExistence type="inferred from homology"/>
<name>A0A5C6RVY1_9FLAO</name>
<evidence type="ECO:0000256" key="7">
    <source>
        <dbReference type="ARBA" id="ARBA00023136"/>
    </source>
</evidence>
<protein>
    <submittedName>
        <fullName evidence="9">Iron ABC transporter permease</fullName>
    </submittedName>
</protein>
<dbReference type="Gene3D" id="1.10.3470.10">
    <property type="entry name" value="ABC transporter involved in vitamin B12 uptake, BtuC"/>
    <property type="match status" value="1"/>
</dbReference>
<gene>
    <name evidence="9" type="ORF">FRY74_05625</name>
</gene>
<keyword evidence="5 8" id="KW-0812">Transmembrane</keyword>
<dbReference type="AlphaFoldDB" id="A0A5C6RVY1"/>
<dbReference type="OrthoDB" id="9811721at2"/>
<feature type="transmembrane region" description="Helical" evidence="8">
    <location>
        <begin position="9"/>
        <end position="30"/>
    </location>
</feature>
<comment type="similarity">
    <text evidence="2">Belongs to the binding-protein-dependent transport system permease family. FecCD subfamily.</text>
</comment>
<dbReference type="GO" id="GO:0022857">
    <property type="term" value="F:transmembrane transporter activity"/>
    <property type="evidence" value="ECO:0007669"/>
    <property type="project" value="InterPro"/>
</dbReference>
<feature type="transmembrane region" description="Helical" evidence="8">
    <location>
        <begin position="131"/>
        <end position="152"/>
    </location>
</feature>
<dbReference type="Proteomes" id="UP000321721">
    <property type="component" value="Unassembled WGS sequence"/>
</dbReference>
<dbReference type="GO" id="GO:0005886">
    <property type="term" value="C:plasma membrane"/>
    <property type="evidence" value="ECO:0007669"/>
    <property type="project" value="UniProtKB-SubCell"/>
</dbReference>
<feature type="transmembrane region" description="Helical" evidence="8">
    <location>
        <begin position="319"/>
        <end position="339"/>
    </location>
</feature>
<feature type="transmembrane region" description="Helical" evidence="8">
    <location>
        <begin position="66"/>
        <end position="83"/>
    </location>
</feature>
<organism evidence="9 10">
    <name type="scientific">Vicingus serpentipes</name>
    <dbReference type="NCBI Taxonomy" id="1926625"/>
    <lineage>
        <taxon>Bacteria</taxon>
        <taxon>Pseudomonadati</taxon>
        <taxon>Bacteroidota</taxon>
        <taxon>Flavobacteriia</taxon>
        <taxon>Flavobacteriales</taxon>
        <taxon>Vicingaceae</taxon>
        <taxon>Vicingus</taxon>
    </lineage>
</organism>
<sequence length="348" mass="37631">MKKDKQTNFIIFLLVLLIVGVILFVLDIFLGSVNIPIKSILNILFFNNTEKESWELIILHSRLPKAIAAILCGAALSVSGLKMQSLFKNPLAGPYILGISSGASLGVAIFIMGAGIFGISLSNFPLFSNYGLLLSSILGSSFVLLILLAAIIKIKDIMTVLILGIMIGSIVTAIVSIIQYFSPDTQLKSFILWTMGDLSSVSLDQLKFFAPTVLLGLLASFFISKKLNLYLLGEEYAKSLGLNVKQTQFLTIIITAVLAGSVTAYCGPIGFIGIVVPHFARLISKSSDHKKLIPLSILIGINVLLLADIISSVPGNDTILPINSITSFIGIPFIIWIIFKNKKMTNPL</sequence>
<evidence type="ECO:0000256" key="2">
    <source>
        <dbReference type="ARBA" id="ARBA00007935"/>
    </source>
</evidence>
<dbReference type="PANTHER" id="PTHR30472:SF41">
    <property type="entry name" value="TRANSPORT SYSTEM PERMEASE PROTEIN"/>
    <property type="match status" value="1"/>
</dbReference>
<accession>A0A5C6RVY1</accession>
<keyword evidence="4" id="KW-1003">Cell membrane</keyword>
<dbReference type="PANTHER" id="PTHR30472">
    <property type="entry name" value="FERRIC ENTEROBACTIN TRANSPORT SYSTEM PERMEASE PROTEIN"/>
    <property type="match status" value="1"/>
</dbReference>